<dbReference type="EMBL" id="QYUK01000008">
    <property type="protein sequence ID" value="RJF94504.1"/>
    <property type="molecule type" value="Genomic_DNA"/>
</dbReference>
<evidence type="ECO:0000313" key="2">
    <source>
        <dbReference type="EMBL" id="RJF94504.1"/>
    </source>
</evidence>
<comment type="caution">
    <text evidence="2">The sequence shown here is derived from an EMBL/GenBank/DDBJ whole genome shotgun (WGS) entry which is preliminary data.</text>
</comment>
<name>A0A418WTC5_9PROT</name>
<accession>A0A418WTC5</accession>
<dbReference type="Gene3D" id="3.40.50.2000">
    <property type="entry name" value="Glycogen Phosphorylase B"/>
    <property type="match status" value="1"/>
</dbReference>
<dbReference type="Proteomes" id="UP000284605">
    <property type="component" value="Unassembled WGS sequence"/>
</dbReference>
<sequence length="995" mass="110463">MKVAIICPSLGKSCGIARYSHYVATSLKKLGIGTALLRSSSDLFTVREDAAPFDFILVQHEYGLFDNLSPLGTGEATSTLVGNIERYQVAYPGTRSAIIMHTIVLTDHVLNIMNQCLFGSAIPVFNLNGRGCYELAIPHLEHGVFVHEPEGEPKARPPRSTPSQRRDRPTVGSFGLLSPNKKPTLIIDICERAQANFIGNFATTSRTAARELNDYAERLKVPATVFTDFCEESDLLDRLAPMDFGIVTQDPITHWATSGSIRFLFNFGVPVLVPYGPQFEDCGEGVIFAHQDEMHFRIDELFASTEAYERASERARSFAEKYEMSKVYAQFLALLADTPPSHLTAYRMRNFRDQRRSLTLIDMMLLGKVDEGIDSADAEQEIIAACASSDAEAADEALQAVIDKQFAETPLKFSVACEGLITPYLEATDRLTLLTSCATLPSNLFQVERFLSHDDTLPPVVRREALRDIQGIQREYHEVVSNRIFSASVTGKLVKQLFPETYGSVGRDAVQQLRRVMQDYIDRIGFRGSANSAPIRIPVLLIMPAAKILSYLARVGGLAAKDLLDLVGTCGLPTDIFDDRLVWVESAAKFIQAQTTAQLSVSTGSPLEFHTRYRAYKAEFAMMSNEQFVYSALALFFKSQPSRGRLQEICNAIDGKTRTEALIHISQQPEATLFQSAVVDIDTPASHEDLPKPILMKKIIDEFFLSESGTFDNAVGDQNFFQIARFWLFDCLRSALANDLFKEKTGFAVKPAAKLFPPKPEPTWLPEEQAPAFIQALSGPLAATARKVLFGARVDEAALDELAPGLAAARNLVDLSLLVGDSLTLTINVQPEPWAKLAAQIPARARTTNLSFKDKDANAKSMPIFDPSWVGEAVSAGLPDRVWANVWNSISRFTAAKIVAPSEFRRVSPWVIAIDQVTEEDEFDFVIVHKGQIDTMQAWLKQEIAKKWQPYFANEVFIVFSKPEVSPLFFDEIHVRVAKDLLPPKRKGLGKLLAR</sequence>
<keyword evidence="3" id="KW-1185">Reference proteome</keyword>
<organism evidence="2 3">
    <name type="scientific">Oleomonas cavernae</name>
    <dbReference type="NCBI Taxonomy" id="2320859"/>
    <lineage>
        <taxon>Bacteria</taxon>
        <taxon>Pseudomonadati</taxon>
        <taxon>Pseudomonadota</taxon>
        <taxon>Alphaproteobacteria</taxon>
        <taxon>Acetobacterales</taxon>
        <taxon>Acetobacteraceae</taxon>
        <taxon>Oleomonas</taxon>
    </lineage>
</organism>
<protein>
    <submittedName>
        <fullName evidence="2">Uncharacterized protein</fullName>
    </submittedName>
</protein>
<dbReference type="SUPFAM" id="SSF53756">
    <property type="entry name" value="UDP-Glycosyltransferase/glycogen phosphorylase"/>
    <property type="match status" value="1"/>
</dbReference>
<feature type="region of interest" description="Disordered" evidence="1">
    <location>
        <begin position="148"/>
        <end position="173"/>
    </location>
</feature>
<evidence type="ECO:0000256" key="1">
    <source>
        <dbReference type="SAM" id="MobiDB-lite"/>
    </source>
</evidence>
<dbReference type="AlphaFoldDB" id="A0A418WTC5"/>
<proteinExistence type="predicted"/>
<gene>
    <name evidence="2" type="ORF">D3874_01320</name>
</gene>
<evidence type="ECO:0000313" key="3">
    <source>
        <dbReference type="Proteomes" id="UP000284605"/>
    </source>
</evidence>
<reference evidence="2 3" key="1">
    <citation type="submission" date="2018-09" db="EMBL/GenBank/DDBJ databases">
        <authorList>
            <person name="Zhu H."/>
        </authorList>
    </citation>
    <scope>NUCLEOTIDE SEQUENCE [LARGE SCALE GENOMIC DNA]</scope>
    <source>
        <strain evidence="2 3">K1W22B-8</strain>
    </source>
</reference>